<evidence type="ECO:0000256" key="3">
    <source>
        <dbReference type="ARBA" id="ARBA00022553"/>
    </source>
</evidence>
<keyword evidence="8" id="KW-1185">Reference proteome</keyword>
<evidence type="ECO:0000256" key="4">
    <source>
        <dbReference type="ARBA" id="ARBA00022679"/>
    </source>
</evidence>
<dbReference type="PANTHER" id="PTHR43304">
    <property type="entry name" value="PHYTOCHROME-LIKE PROTEIN CPH1"/>
    <property type="match status" value="1"/>
</dbReference>
<comment type="caution">
    <text evidence="7">The sequence shown here is derived from an EMBL/GenBank/DDBJ whole genome shotgun (WGS) entry which is preliminary data.</text>
</comment>
<dbReference type="SUPFAM" id="SSF55785">
    <property type="entry name" value="PYP-like sensor domain (PAS domain)"/>
    <property type="match status" value="2"/>
</dbReference>
<dbReference type="InterPro" id="IPR036890">
    <property type="entry name" value="HATPase_C_sf"/>
</dbReference>
<evidence type="ECO:0000313" key="8">
    <source>
        <dbReference type="Proteomes" id="UP000295164"/>
    </source>
</evidence>
<dbReference type="Pfam" id="PF02518">
    <property type="entry name" value="HATPase_c"/>
    <property type="match status" value="1"/>
</dbReference>
<dbReference type="PRINTS" id="PR00344">
    <property type="entry name" value="BCTRLSENSOR"/>
</dbReference>
<dbReference type="Pfam" id="PF00512">
    <property type="entry name" value="HisKA"/>
    <property type="match status" value="1"/>
</dbReference>
<dbReference type="Pfam" id="PF08448">
    <property type="entry name" value="PAS_4"/>
    <property type="match status" value="1"/>
</dbReference>
<dbReference type="InterPro" id="IPR052162">
    <property type="entry name" value="Sensor_kinase/Photoreceptor"/>
</dbReference>
<keyword evidence="4" id="KW-0808">Transferase</keyword>
<dbReference type="InterPro" id="IPR013656">
    <property type="entry name" value="PAS_4"/>
</dbReference>
<dbReference type="CDD" id="cd00082">
    <property type="entry name" value="HisKA"/>
    <property type="match status" value="1"/>
</dbReference>
<dbReference type="SUPFAM" id="SSF47384">
    <property type="entry name" value="Homodimeric domain of signal transducing histidine kinase"/>
    <property type="match status" value="1"/>
</dbReference>
<comment type="catalytic activity">
    <reaction evidence="1">
        <text>ATP + protein L-histidine = ADP + protein N-phospho-L-histidine.</text>
        <dbReference type="EC" id="2.7.13.3"/>
    </reaction>
</comment>
<dbReference type="InterPro" id="IPR035965">
    <property type="entry name" value="PAS-like_dom_sf"/>
</dbReference>
<sequence length="637" mass="72754">MLTAHPEYPLISELFDAQPDSVVWFTPVYEDGDTPVDFEARYCNRTAAQTLRSTPEAIVGARLLGTTLMDEESRRRILEQCLQVWATNSPVEFTYYSSGLDRYFNVQRSKVHGGILSVTRDRTAEVKTELEHQRQQQHYRQILDTAADGILVFESIRDEQGELIDFRITHANRRAIEIGALPPHTVGSTLLTLLPHLAGSEQFGWHRSVAEGGGPFRFETSFRQPDGSEYGWFIVSLTQLDDGLVSNFVDVTLRKRNEQKIQEQHHLLSRIFEGSVSGMFAATALRDDSGRLVDLRMDLINKAFTQFVGFTEAEALGVRYSSLFPTAMANGLFDVFREVIEAKTIVRQENHYQGEQLDAWFDFSASPLEPDGILVSFTDISPRKHLQLELEHKLEELKRSNQSLEEFAYAASHDLQEPLRKIHFFADRLKLTLEPGSERAEMFARMESATTRMRDLIEDLLAYSRVSMLPEEVTEMSLSEIVQIVLQDLERSVEESGAQLHIDPLPVIRADERQMRQLWQNLLGNAIKYRMEGRRPEINVRYRICTDADRQRFQLPVEPSYFLVEVSDNGIGFEQQYAERIFQVFQRLHGRREYSGSGVGLAIARKVVSNHEGMLLAEGHPGEGATFRMFLPVSCLL</sequence>
<dbReference type="FunFam" id="3.30.565.10:FF:000006">
    <property type="entry name" value="Sensor histidine kinase WalK"/>
    <property type="match status" value="1"/>
</dbReference>
<organism evidence="7 8">
    <name type="scientific">Flaviaesturariibacter aridisoli</name>
    <dbReference type="NCBI Taxonomy" id="2545761"/>
    <lineage>
        <taxon>Bacteria</taxon>
        <taxon>Pseudomonadati</taxon>
        <taxon>Bacteroidota</taxon>
        <taxon>Chitinophagia</taxon>
        <taxon>Chitinophagales</taxon>
        <taxon>Chitinophagaceae</taxon>
        <taxon>Flaviaestuariibacter</taxon>
    </lineage>
</organism>
<dbReference type="SMART" id="SM00387">
    <property type="entry name" value="HATPase_c"/>
    <property type="match status" value="1"/>
</dbReference>
<dbReference type="Gene3D" id="3.30.450.20">
    <property type="entry name" value="PAS domain"/>
    <property type="match status" value="3"/>
</dbReference>
<dbReference type="EMBL" id="SKFH01000038">
    <property type="protein sequence ID" value="TCZ67187.1"/>
    <property type="molecule type" value="Genomic_DNA"/>
</dbReference>
<dbReference type="SMART" id="SM00388">
    <property type="entry name" value="HisKA"/>
    <property type="match status" value="1"/>
</dbReference>
<evidence type="ECO:0000256" key="5">
    <source>
        <dbReference type="ARBA" id="ARBA00022777"/>
    </source>
</evidence>
<proteinExistence type="predicted"/>
<feature type="domain" description="Histidine kinase" evidence="6">
    <location>
        <begin position="410"/>
        <end position="635"/>
    </location>
</feature>
<dbReference type="GO" id="GO:0000155">
    <property type="term" value="F:phosphorelay sensor kinase activity"/>
    <property type="evidence" value="ECO:0007669"/>
    <property type="project" value="InterPro"/>
</dbReference>
<dbReference type="InterPro" id="IPR003661">
    <property type="entry name" value="HisK_dim/P_dom"/>
</dbReference>
<dbReference type="OrthoDB" id="904853at2"/>
<dbReference type="InterPro" id="IPR036097">
    <property type="entry name" value="HisK_dim/P_sf"/>
</dbReference>
<keyword evidence="5 7" id="KW-0418">Kinase</keyword>
<dbReference type="SUPFAM" id="SSF55874">
    <property type="entry name" value="ATPase domain of HSP90 chaperone/DNA topoisomerase II/histidine kinase"/>
    <property type="match status" value="1"/>
</dbReference>
<gene>
    <name evidence="7" type="ORF">E0486_16045</name>
</gene>
<dbReference type="InterPro" id="IPR004358">
    <property type="entry name" value="Sig_transdc_His_kin-like_C"/>
</dbReference>
<dbReference type="EC" id="2.7.13.3" evidence="2"/>
<name>A0A4R4DX64_9BACT</name>
<evidence type="ECO:0000256" key="1">
    <source>
        <dbReference type="ARBA" id="ARBA00000085"/>
    </source>
</evidence>
<dbReference type="AlphaFoldDB" id="A0A4R4DX64"/>
<dbReference type="InterPro" id="IPR000014">
    <property type="entry name" value="PAS"/>
</dbReference>
<dbReference type="InterPro" id="IPR005467">
    <property type="entry name" value="His_kinase_dom"/>
</dbReference>
<dbReference type="Pfam" id="PF13188">
    <property type="entry name" value="PAS_8"/>
    <property type="match status" value="1"/>
</dbReference>
<dbReference type="Gene3D" id="1.10.287.130">
    <property type="match status" value="1"/>
</dbReference>
<protein>
    <recommendedName>
        <fullName evidence="2">histidine kinase</fullName>
        <ecNumber evidence="2">2.7.13.3</ecNumber>
    </recommendedName>
</protein>
<dbReference type="PANTHER" id="PTHR43304:SF1">
    <property type="entry name" value="PAC DOMAIN-CONTAINING PROTEIN"/>
    <property type="match status" value="1"/>
</dbReference>
<dbReference type="Proteomes" id="UP000295164">
    <property type="component" value="Unassembled WGS sequence"/>
</dbReference>
<evidence type="ECO:0000313" key="7">
    <source>
        <dbReference type="EMBL" id="TCZ67187.1"/>
    </source>
</evidence>
<reference evidence="7 8" key="1">
    <citation type="submission" date="2019-03" db="EMBL/GenBank/DDBJ databases">
        <authorList>
            <person name="Kim M.K.M."/>
        </authorList>
    </citation>
    <scope>NUCLEOTIDE SEQUENCE [LARGE SCALE GENOMIC DNA]</scope>
    <source>
        <strain evidence="7 8">17J68-15</strain>
    </source>
</reference>
<dbReference type="PROSITE" id="PS50109">
    <property type="entry name" value="HIS_KIN"/>
    <property type="match status" value="1"/>
</dbReference>
<dbReference type="Gene3D" id="3.30.565.10">
    <property type="entry name" value="Histidine kinase-like ATPase, C-terminal domain"/>
    <property type="match status" value="1"/>
</dbReference>
<evidence type="ECO:0000259" key="6">
    <source>
        <dbReference type="PROSITE" id="PS50109"/>
    </source>
</evidence>
<dbReference type="CDD" id="cd00130">
    <property type="entry name" value="PAS"/>
    <property type="match status" value="1"/>
</dbReference>
<evidence type="ECO:0000256" key="2">
    <source>
        <dbReference type="ARBA" id="ARBA00012438"/>
    </source>
</evidence>
<keyword evidence="3" id="KW-0597">Phosphoprotein</keyword>
<dbReference type="InterPro" id="IPR003594">
    <property type="entry name" value="HATPase_dom"/>
</dbReference>
<accession>A0A4R4DX64</accession>
<dbReference type="RefSeq" id="WP_131853622.1">
    <property type="nucleotide sequence ID" value="NZ_SKFH01000038.1"/>
</dbReference>